<keyword evidence="4" id="KW-1185">Reference proteome</keyword>
<feature type="compositionally biased region" description="Basic residues" evidence="1">
    <location>
        <begin position="79"/>
        <end position="101"/>
    </location>
</feature>
<dbReference type="RefSeq" id="WP_379789868.1">
    <property type="nucleotide sequence ID" value="NZ_JAODIX010000011.1"/>
</dbReference>
<evidence type="ECO:0000259" key="2">
    <source>
        <dbReference type="Pfam" id="PF18480"/>
    </source>
</evidence>
<name>A0ABD5YDT8_9EURY</name>
<proteinExistence type="predicted"/>
<evidence type="ECO:0000313" key="3">
    <source>
        <dbReference type="EMBL" id="MFC7185845.1"/>
    </source>
</evidence>
<comment type="caution">
    <text evidence="3">The sequence shown here is derived from an EMBL/GenBank/DDBJ whole genome shotgun (WGS) entry which is preliminary data.</text>
</comment>
<protein>
    <submittedName>
        <fullName evidence="3">DUF5615 family PIN-like protein</fullName>
    </submittedName>
</protein>
<gene>
    <name evidence="3" type="ORF">ACFQMK_02860</name>
</gene>
<dbReference type="Pfam" id="PF18480">
    <property type="entry name" value="DUF5615"/>
    <property type="match status" value="1"/>
</dbReference>
<accession>A0ABD5YDT8</accession>
<feature type="domain" description="DUF5615" evidence="2">
    <location>
        <begin position="2"/>
        <end position="58"/>
    </location>
</feature>
<dbReference type="Proteomes" id="UP001596390">
    <property type="component" value="Unassembled WGS sequence"/>
</dbReference>
<reference evidence="3 4" key="1">
    <citation type="journal article" date="2019" name="Int. J. Syst. Evol. Microbiol.">
        <title>The Global Catalogue of Microorganisms (GCM) 10K type strain sequencing project: providing services to taxonomists for standard genome sequencing and annotation.</title>
        <authorList>
            <consortium name="The Broad Institute Genomics Platform"/>
            <consortium name="The Broad Institute Genome Sequencing Center for Infectious Disease"/>
            <person name="Wu L."/>
            <person name="Ma J."/>
        </authorList>
    </citation>
    <scope>NUCLEOTIDE SEQUENCE [LARGE SCALE GENOMIC DNA]</scope>
    <source>
        <strain evidence="3 4">Q85</strain>
    </source>
</reference>
<evidence type="ECO:0000256" key="1">
    <source>
        <dbReference type="SAM" id="MobiDB-lite"/>
    </source>
</evidence>
<feature type="region of interest" description="Disordered" evidence="1">
    <location>
        <begin position="70"/>
        <end position="105"/>
    </location>
</feature>
<dbReference type="InterPro" id="IPR041049">
    <property type="entry name" value="DUF5615"/>
</dbReference>
<organism evidence="3 4">
    <name type="scientific">Halorubrum yunnanense</name>
    <dbReference type="NCBI Taxonomy" id="1526162"/>
    <lineage>
        <taxon>Archaea</taxon>
        <taxon>Methanobacteriati</taxon>
        <taxon>Methanobacteriota</taxon>
        <taxon>Stenosarchaea group</taxon>
        <taxon>Halobacteria</taxon>
        <taxon>Halobacteriales</taxon>
        <taxon>Haloferacaceae</taxon>
        <taxon>Halorubrum</taxon>
    </lineage>
</organism>
<sequence length="138" mass="15448">MPEEYVSALRGDGHDVVYSREISELGPEATDDAIAAYAESEAMAIITTDVKDFADRDAVVPVFVAPQDMTGGASVQRSHVSRRCRSIRRRRSRSGSRRFDRRSRDRFRLPGESRVSVRSNAPPAFDRRVVRLASPIGR</sequence>
<dbReference type="EMBL" id="JBHSZZ010000011">
    <property type="protein sequence ID" value="MFC7185845.1"/>
    <property type="molecule type" value="Genomic_DNA"/>
</dbReference>
<evidence type="ECO:0000313" key="4">
    <source>
        <dbReference type="Proteomes" id="UP001596390"/>
    </source>
</evidence>
<dbReference type="AlphaFoldDB" id="A0ABD5YDT8"/>